<keyword evidence="1" id="KW-0479">Metal-binding</keyword>
<feature type="compositionally biased region" description="Pro residues" evidence="2">
    <location>
        <begin position="371"/>
        <end position="380"/>
    </location>
</feature>
<feature type="compositionally biased region" description="Low complexity" evidence="2">
    <location>
        <begin position="381"/>
        <end position="391"/>
    </location>
</feature>
<feature type="compositionally biased region" description="Low complexity" evidence="2">
    <location>
        <begin position="346"/>
        <end position="356"/>
    </location>
</feature>
<keyword evidence="1" id="KW-0862">Zinc</keyword>
<dbReference type="SUPFAM" id="SSF57863">
    <property type="entry name" value="ArfGap/RecO-like zinc finger"/>
    <property type="match status" value="1"/>
</dbReference>
<sequence>MSRRGQTSANNAEANRATLKNLVKLDANKTCADCKRNKHPRWASWNIGVFICIRCSGIHRGMGTHISRVKSVDLDSWTDEQMASMIRWGNARANKYWESKLAEGHVPNEAKIENFIRTKYDSKRWTMDGPIPDPSTLDDGDDDDVPLNVVREKAQRERAASLRNGGGSAGISAPPSRPKQPMVDLFGDDMAPPPAQAQQPARPNTTDPPIGGGVGRQPPPVKAAAAPPRQTKPGESLLGLDFFGSAQTAPPARAASASPAGGMVNAAPARNDLKQSILSLYASKPAPQPQQQPAANAFGGFQSPPLTSPTQQNTQSLGGFNDAFASLSFGQPQQPSKPAPFSNLTSPSTSHSRQSSFANKTSSLSGGSFFDPPPAKPSPAPASAQKARAPSNDFGDFGAFSSAPSPVTSTKSPPPPQSSVGGAMGDLFDLSNPTPPPPPKKTTTTPLPAQTQKSQSSYTANSAFNLSTPAPAPAPKATAAASVANATTSSSGLNNMDAWGSNDVWSTPDPAPKPAPALATAKQTISKISVPLASPPTVTTSKPLGAFDTGDWGDAKSAGDDMGGWTSAPPAAAVSGSSGGPGASGASVQQDDEFGGWSHASPVAATSGPKQGGVGGNQDDLFGNVWQ</sequence>
<dbReference type="SMART" id="SM00105">
    <property type="entry name" value="ArfGap"/>
    <property type="match status" value="1"/>
</dbReference>
<dbReference type="InterPro" id="IPR037278">
    <property type="entry name" value="ARFGAP/RecO"/>
</dbReference>
<feature type="compositionally biased region" description="Low complexity" evidence="2">
    <location>
        <begin position="244"/>
        <end position="262"/>
    </location>
</feature>
<name>A0A9P4Q268_9PEZI</name>
<dbReference type="Gene3D" id="1.10.220.150">
    <property type="entry name" value="Arf GTPase activating protein"/>
    <property type="match status" value="1"/>
</dbReference>
<comment type="caution">
    <text evidence="4">The sequence shown here is derived from an EMBL/GenBank/DDBJ whole genome shotgun (WGS) entry which is preliminary data.</text>
</comment>
<gene>
    <name evidence="4" type="ORF">K431DRAFT_323651</name>
</gene>
<dbReference type="PROSITE" id="PS50115">
    <property type="entry name" value="ARFGAP"/>
    <property type="match status" value="1"/>
</dbReference>
<dbReference type="PANTHER" id="PTHR45705:SF1">
    <property type="entry name" value="FI20236P1"/>
    <property type="match status" value="1"/>
</dbReference>
<dbReference type="Proteomes" id="UP000799441">
    <property type="component" value="Unassembled WGS sequence"/>
</dbReference>
<evidence type="ECO:0000313" key="5">
    <source>
        <dbReference type="Proteomes" id="UP000799441"/>
    </source>
</evidence>
<accession>A0A9P4Q268</accession>
<feature type="compositionally biased region" description="Low complexity" evidence="2">
    <location>
        <begin position="475"/>
        <end position="491"/>
    </location>
</feature>
<feature type="region of interest" description="Disordered" evidence="2">
    <location>
        <begin position="124"/>
        <end position="519"/>
    </location>
</feature>
<dbReference type="InterPro" id="IPR038508">
    <property type="entry name" value="ArfGAP_dom_sf"/>
</dbReference>
<dbReference type="InterPro" id="IPR044732">
    <property type="entry name" value="ArfGAP_SMAP1-like"/>
</dbReference>
<dbReference type="AlphaFoldDB" id="A0A9P4Q268"/>
<evidence type="ECO:0000313" key="4">
    <source>
        <dbReference type="EMBL" id="KAF2716677.1"/>
    </source>
</evidence>
<dbReference type="InterPro" id="IPR051718">
    <property type="entry name" value="ARF_GTPase-activating"/>
</dbReference>
<evidence type="ECO:0000256" key="2">
    <source>
        <dbReference type="SAM" id="MobiDB-lite"/>
    </source>
</evidence>
<dbReference type="OrthoDB" id="10266696at2759"/>
<dbReference type="GO" id="GO:0008270">
    <property type="term" value="F:zinc ion binding"/>
    <property type="evidence" value="ECO:0007669"/>
    <property type="project" value="UniProtKB-KW"/>
</dbReference>
<feature type="compositionally biased region" description="Polar residues" evidence="2">
    <location>
        <begin position="304"/>
        <end position="318"/>
    </location>
</feature>
<feature type="compositionally biased region" description="Low complexity" evidence="2">
    <location>
        <begin position="401"/>
        <end position="411"/>
    </location>
</feature>
<feature type="compositionally biased region" description="Polar residues" evidence="2">
    <location>
        <begin position="447"/>
        <end position="466"/>
    </location>
</feature>
<dbReference type="CDD" id="cd08839">
    <property type="entry name" value="ArfGap_SMAP"/>
    <property type="match status" value="1"/>
</dbReference>
<proteinExistence type="predicted"/>
<organism evidence="4 5">
    <name type="scientific">Polychaeton citri CBS 116435</name>
    <dbReference type="NCBI Taxonomy" id="1314669"/>
    <lineage>
        <taxon>Eukaryota</taxon>
        <taxon>Fungi</taxon>
        <taxon>Dikarya</taxon>
        <taxon>Ascomycota</taxon>
        <taxon>Pezizomycotina</taxon>
        <taxon>Dothideomycetes</taxon>
        <taxon>Dothideomycetidae</taxon>
        <taxon>Capnodiales</taxon>
        <taxon>Capnodiaceae</taxon>
        <taxon>Polychaeton</taxon>
    </lineage>
</organism>
<keyword evidence="1" id="KW-0863">Zinc-finger</keyword>
<dbReference type="GO" id="GO:0005096">
    <property type="term" value="F:GTPase activator activity"/>
    <property type="evidence" value="ECO:0007669"/>
    <property type="project" value="InterPro"/>
</dbReference>
<feature type="compositionally biased region" description="Basic and acidic residues" evidence="2">
    <location>
        <begin position="150"/>
        <end position="160"/>
    </location>
</feature>
<feature type="domain" description="Arf-GAP" evidence="3">
    <location>
        <begin position="16"/>
        <end position="126"/>
    </location>
</feature>
<dbReference type="GO" id="GO:0005737">
    <property type="term" value="C:cytoplasm"/>
    <property type="evidence" value="ECO:0007669"/>
    <property type="project" value="TreeGrafter"/>
</dbReference>
<feature type="compositionally biased region" description="Low complexity" evidence="2">
    <location>
        <begin position="567"/>
        <end position="576"/>
    </location>
</feature>
<protein>
    <submittedName>
        <fullName evidence="4">ArfGap-domain-containing protein</fullName>
    </submittedName>
</protein>
<dbReference type="PRINTS" id="PR00405">
    <property type="entry name" value="REVINTRACTNG"/>
</dbReference>
<dbReference type="Pfam" id="PF01412">
    <property type="entry name" value="ArfGap"/>
    <property type="match status" value="1"/>
</dbReference>
<dbReference type="FunFam" id="1.10.220.150:FF:000010">
    <property type="entry name" value="Stromal membrane-associated protein"/>
    <property type="match status" value="1"/>
</dbReference>
<evidence type="ECO:0000256" key="1">
    <source>
        <dbReference type="PROSITE-ProRule" id="PRU00288"/>
    </source>
</evidence>
<keyword evidence="5" id="KW-1185">Reference proteome</keyword>
<evidence type="ECO:0000259" key="3">
    <source>
        <dbReference type="PROSITE" id="PS50115"/>
    </source>
</evidence>
<feature type="compositionally biased region" description="Polar residues" evidence="2">
    <location>
        <begin position="357"/>
        <end position="366"/>
    </location>
</feature>
<feature type="region of interest" description="Disordered" evidence="2">
    <location>
        <begin position="532"/>
        <end position="627"/>
    </location>
</feature>
<dbReference type="InterPro" id="IPR001164">
    <property type="entry name" value="ArfGAP_dom"/>
</dbReference>
<dbReference type="PANTHER" id="PTHR45705">
    <property type="entry name" value="FI20236P1"/>
    <property type="match status" value="1"/>
</dbReference>
<reference evidence="4" key="1">
    <citation type="journal article" date="2020" name="Stud. Mycol.">
        <title>101 Dothideomycetes genomes: a test case for predicting lifestyles and emergence of pathogens.</title>
        <authorList>
            <person name="Haridas S."/>
            <person name="Albert R."/>
            <person name="Binder M."/>
            <person name="Bloem J."/>
            <person name="Labutti K."/>
            <person name="Salamov A."/>
            <person name="Andreopoulos B."/>
            <person name="Baker S."/>
            <person name="Barry K."/>
            <person name="Bills G."/>
            <person name="Bluhm B."/>
            <person name="Cannon C."/>
            <person name="Castanera R."/>
            <person name="Culley D."/>
            <person name="Daum C."/>
            <person name="Ezra D."/>
            <person name="Gonzalez J."/>
            <person name="Henrissat B."/>
            <person name="Kuo A."/>
            <person name="Liang C."/>
            <person name="Lipzen A."/>
            <person name="Lutzoni F."/>
            <person name="Magnuson J."/>
            <person name="Mondo S."/>
            <person name="Nolan M."/>
            <person name="Ohm R."/>
            <person name="Pangilinan J."/>
            <person name="Park H.-J."/>
            <person name="Ramirez L."/>
            <person name="Alfaro M."/>
            <person name="Sun H."/>
            <person name="Tritt A."/>
            <person name="Yoshinaga Y."/>
            <person name="Zwiers L.-H."/>
            <person name="Turgeon B."/>
            <person name="Goodwin S."/>
            <person name="Spatafora J."/>
            <person name="Crous P."/>
            <person name="Grigoriev I."/>
        </authorList>
    </citation>
    <scope>NUCLEOTIDE SEQUENCE</scope>
    <source>
        <strain evidence="4">CBS 116435</strain>
    </source>
</reference>
<feature type="compositionally biased region" description="Acidic residues" evidence="2">
    <location>
        <begin position="136"/>
        <end position="145"/>
    </location>
</feature>
<dbReference type="EMBL" id="MU003865">
    <property type="protein sequence ID" value="KAF2716677.1"/>
    <property type="molecule type" value="Genomic_DNA"/>
</dbReference>